<gene>
    <name evidence="3" type="ORF">I2488_14225</name>
</gene>
<dbReference type="Proteomes" id="UP000600799">
    <property type="component" value="Unassembled WGS sequence"/>
</dbReference>
<proteinExistence type="predicted"/>
<dbReference type="SUPFAM" id="SSF46894">
    <property type="entry name" value="C-terminal effector domain of the bipartite response regulators"/>
    <property type="match status" value="1"/>
</dbReference>
<dbReference type="EMBL" id="JADQDC010000010">
    <property type="protein sequence ID" value="MBF9152162.1"/>
    <property type="molecule type" value="Genomic_DNA"/>
</dbReference>
<evidence type="ECO:0000256" key="1">
    <source>
        <dbReference type="ARBA" id="ARBA00023125"/>
    </source>
</evidence>
<feature type="domain" description="OmpR/PhoB-type" evidence="2">
    <location>
        <begin position="143"/>
        <end position="217"/>
    </location>
</feature>
<reference evidence="3 4" key="1">
    <citation type="submission" date="2020-11" db="EMBL/GenBank/DDBJ databases">
        <title>The genome sequence of Novosphingobium sp. 1Y9A.</title>
        <authorList>
            <person name="Liu Y."/>
        </authorList>
    </citation>
    <scope>NUCLEOTIDE SEQUENCE [LARGE SCALE GENOMIC DNA]</scope>
    <source>
        <strain evidence="3 4">1Y9A</strain>
    </source>
</reference>
<organism evidence="3 4">
    <name type="scientific">Novosphingobium jiangmenense</name>
    <dbReference type="NCBI Taxonomy" id="2791981"/>
    <lineage>
        <taxon>Bacteria</taxon>
        <taxon>Pseudomonadati</taxon>
        <taxon>Pseudomonadota</taxon>
        <taxon>Alphaproteobacteria</taxon>
        <taxon>Sphingomonadales</taxon>
        <taxon>Sphingomonadaceae</taxon>
        <taxon>Novosphingobium</taxon>
    </lineage>
</organism>
<comment type="caution">
    <text evidence="3">The sequence shown here is derived from an EMBL/GenBank/DDBJ whole genome shotgun (WGS) entry which is preliminary data.</text>
</comment>
<dbReference type="SMART" id="SM00862">
    <property type="entry name" value="Trans_reg_C"/>
    <property type="match status" value="1"/>
</dbReference>
<evidence type="ECO:0000259" key="2">
    <source>
        <dbReference type="SMART" id="SM00862"/>
    </source>
</evidence>
<evidence type="ECO:0000313" key="3">
    <source>
        <dbReference type="EMBL" id="MBF9152162.1"/>
    </source>
</evidence>
<accession>A0ABS0HIS6</accession>
<evidence type="ECO:0000313" key="4">
    <source>
        <dbReference type="Proteomes" id="UP000600799"/>
    </source>
</evidence>
<keyword evidence="4" id="KW-1185">Reference proteome</keyword>
<dbReference type="InterPro" id="IPR036388">
    <property type="entry name" value="WH-like_DNA-bd_sf"/>
</dbReference>
<dbReference type="RefSeq" id="WP_196276482.1">
    <property type="nucleotide sequence ID" value="NZ_JADQDC010000010.1"/>
</dbReference>
<dbReference type="Pfam" id="PF00486">
    <property type="entry name" value="Trans_reg_C"/>
    <property type="match status" value="1"/>
</dbReference>
<dbReference type="Gene3D" id="1.10.10.10">
    <property type="entry name" value="Winged helix-like DNA-binding domain superfamily/Winged helix DNA-binding domain"/>
    <property type="match status" value="1"/>
</dbReference>
<sequence length="222" mass="24879">MDELHVRIVGLGNEGYAERLDWLLSWLSTTDIYRYRYGDWSYLLQSSRLTDIYILHGEDLTRMVRLVREIRSVLPSKAIICLYCTGGGGERAALLMAGADDVITRQCAKKEAAARVRAHTRRMQIRKAVSLKHERACGPSHADALSAIKLTYRETLMLQALISHSPVGISYDDLLDVVGGGRGVAKMNALRVAVSILRKKVARLLDIRSRSGFGYFIEKKTV</sequence>
<keyword evidence="1" id="KW-0238">DNA-binding</keyword>
<dbReference type="InterPro" id="IPR016032">
    <property type="entry name" value="Sig_transdc_resp-reg_C-effctor"/>
</dbReference>
<name>A0ABS0HIS6_9SPHN</name>
<protein>
    <submittedName>
        <fullName evidence="3">Response regulator transcription factor</fullName>
    </submittedName>
</protein>
<dbReference type="InterPro" id="IPR001867">
    <property type="entry name" value="OmpR/PhoB-type_DNA-bd"/>
</dbReference>